<proteinExistence type="predicted"/>
<protein>
    <submittedName>
        <fullName evidence="1">Uncharacterized protein</fullName>
    </submittedName>
</protein>
<name>X1I4M7_9ZZZZ</name>
<evidence type="ECO:0000313" key="1">
    <source>
        <dbReference type="EMBL" id="GAH77361.1"/>
    </source>
</evidence>
<dbReference type="EMBL" id="BARU01041697">
    <property type="protein sequence ID" value="GAH77361.1"/>
    <property type="molecule type" value="Genomic_DNA"/>
</dbReference>
<comment type="caution">
    <text evidence="1">The sequence shown here is derived from an EMBL/GenBank/DDBJ whole genome shotgun (WGS) entry which is preliminary data.</text>
</comment>
<sequence>MSIHGKLVDWGYTILQAEKCQKIEKGYRTFINNRQYVIDIVGMGNRN</sequence>
<dbReference type="AlphaFoldDB" id="X1I4M7"/>
<organism evidence="1">
    <name type="scientific">marine sediment metagenome</name>
    <dbReference type="NCBI Taxonomy" id="412755"/>
    <lineage>
        <taxon>unclassified sequences</taxon>
        <taxon>metagenomes</taxon>
        <taxon>ecological metagenomes</taxon>
    </lineage>
</organism>
<feature type="non-terminal residue" evidence="1">
    <location>
        <position position="47"/>
    </location>
</feature>
<reference evidence="1" key="1">
    <citation type="journal article" date="2014" name="Front. Microbiol.">
        <title>High frequency of phylogenetically diverse reductive dehalogenase-homologous genes in deep subseafloor sedimentary metagenomes.</title>
        <authorList>
            <person name="Kawai M."/>
            <person name="Futagami T."/>
            <person name="Toyoda A."/>
            <person name="Takaki Y."/>
            <person name="Nishi S."/>
            <person name="Hori S."/>
            <person name="Arai W."/>
            <person name="Tsubouchi T."/>
            <person name="Morono Y."/>
            <person name="Uchiyama I."/>
            <person name="Ito T."/>
            <person name="Fujiyama A."/>
            <person name="Inagaki F."/>
            <person name="Takami H."/>
        </authorList>
    </citation>
    <scope>NUCLEOTIDE SEQUENCE</scope>
    <source>
        <strain evidence="1">Expedition CK06-06</strain>
    </source>
</reference>
<gene>
    <name evidence="1" type="ORF">S03H2_64228</name>
</gene>
<accession>X1I4M7</accession>